<evidence type="ECO:0000313" key="3">
    <source>
        <dbReference type="EMBL" id="QOV88728.1"/>
    </source>
</evidence>
<dbReference type="Pfam" id="PF00801">
    <property type="entry name" value="PKD"/>
    <property type="match status" value="1"/>
</dbReference>
<protein>
    <recommendedName>
        <fullName evidence="2">PKD domain-containing protein</fullName>
    </recommendedName>
</protein>
<dbReference type="SUPFAM" id="SSF49785">
    <property type="entry name" value="Galactose-binding domain-like"/>
    <property type="match status" value="2"/>
</dbReference>
<feature type="region of interest" description="Disordered" evidence="1">
    <location>
        <begin position="2328"/>
        <end position="2350"/>
    </location>
</feature>
<sequence>MSVSTDSQGWTVVTPSVDTRVVYVAANGSDANDGLSPATPVASITKARTLVRPNSPDWLLLRRGDTFSQRFDSWDISGRSASEPFVVGAYTDPAAPSTARPQLNTGIATGFGFSLRATAASSHVYIMGLAFEANRRDFRDPPSNFTSDWNGDGSTATYGLNGSNALNNILVEDCSFQYYKMGVVFQSNPTNIQLRRSIIADSWAVNVDAAGNALQSGSAANGIYTDTVNGLTIDGNIFSHNGWVDNNALFARQNIFSHNLYLNTGNSNVSVTNNIIADSASHGLQMRAGGIVKGNLFLRNPIAMSFGLVNGAVKAGGVYGEISDNVVVGSSSIFLSPRGWGIELTNLKPASQGGGTVIRNNVFANDNQNNGPAIKLDQSNTTVPDVGINDLLIEQNIVYSWFSGISIHSSYEVTRTLSGLVVRQNDFQKIVASSTIADINGSFVASHQSWSGNRYDSLNLDPNAQLFKIGGVKKTLAQWQAQVEPTAQRVTGLFPDAGRTAGGYNASLGSTNSTDEFIRQAMRQSRSFWRTAYTADPVNDWIRAGYAGGRIDAAPPTATASAENITVAGGASQTITVTLSDDNKIDLASLGDGDIRVTGPGGFSAVGTLVSSTGPADGRKRTATYRISAPGGAWAPTANGLYSIALETGQVLDAAGRSAPADPIGSFSVSLDPAVPSAVATAPAIISDNSAATVTVTYTGATTPGLPTSVAPVNAGFETPNVAGQPGAFLYAPEGGGWTFANGAGIAADASAFTSANTVAPQGAQVAFIQATGTMSQNVTGWQSGTYTLSFKAAQRANNGVSAHDFQVLVDGVVVGTFQPGGIDYQPYATASVTVAAGDHTVEFRGLNTLGGDQTSLVDDIQITGVTAPILQQMSAASFDTADIRLTGSAGFSAAPTSVLADTTDGNQRVVVYTFAAPAGGWASTSSTLAVNVVSQQVSTTSGAKVPAGKIGTVAVGVAAPIVASVSAADVVAASTQAQTFVVRYTDDNPGTALPASLDSNDLRVTGPGGFNQPATLVSATGVGTTASPLVATYTVNAPAAGWSSVVNGTYWITAQSNQVVDADGNVLAPGAIDSFRVAVDTTPPLAVALEDDILLPTTGVKSIGVSYVDASGVVGGTLNEGDLRVVGPNGFDSPVTFVRSASDSTAAYADYTLVAPGKWQSRHNGTYSIVVQPNQVFDNVGNAVTTPTVIETFDVNIEKVVPTVTIGAVSPNPRNTSVGSITVNFSELVSGFDLSDISLTRNGVPVSLAGATISTTGNISFTIGNLSSVTTSGGAYTLTVNAAGAGIIDDAGNALASGSTVSWTTDVSKPTAVASASSVTAPTSAALTISVSYSDNLDVNTSTLDGSDVRVTGPNGFSAAASLVSVGGSAGNRTAVYSLAAPSGGWKSSFNGNYSIVLQSGQVADTAGNFADTGTIGSFSVALETTPPTVSLASVSPNPRGSSVASVSATFSEAVAGLDLADLSLTRNGVGVSLAGASVSTTDGLTYTLSGITTQTAASGNYVLTLTASGSGIVDLAGNALTVGAAVSWTTDSTPPQAAATAANVLDAGTSAVTIGVLYTDNTDVNASTFDNGDLLVTGPNGFSSSVTFVSSTGTTGSRTATYSLAAPAGGWKSSHNGTYSIVLQSSQVLDPLGNAAPAGIVGSFSVAVETTPPTVAFSTIATPRDTPVDSIGVTFSENVVGFDPSDLVLTRNDQPVAMAGVTISGSGNVYTVNGLLSLTAPVGSYRLSIVAPGGISDNAGNALAVGAAVSFDVLSNAVRPDLGFESPAMGAGQFQYGPSGSAWVFVNGAGLSGNGSGFTSGNSAAPQGDQVAFLQTIGRMSQTIDGFAGGSYTLSFKAAQRANIGLNVHDFEVVVDGTVVGTFQPTSANYDTYSTASFNLTAGAHTFAFRGLNTAGGDQTSFIDDVQILPVAPTISDVGPIPVSGSVFRQQLVIVGENFAADASVVLRDQGTGQALTDISIVSRSATQIVVSARLGATGGTFRAEVSGTNGTSQPFAFAVAAQPAVSAVGTLGATGVTADLSVTGVLGTGVTYTWSVLSGPAGTTFSVNGSASSASTATFAAAGAYTLQVLASDGTSSLTRTVDVVVDQRLKTLVVTPATVVVAAGAQQQYAATATDQFNAAMTLPAITWSLASGVGSVSATGLYTAPTTGGGSAVVQATSGTVVGTATLTAQAPGSTTSVAKIDFTTATGALAAGYLRDSGQTYAARGNGFTYGWTTNHADSVFDRDVNADQLVDTTLLMKMPARWEMAVTNGTYIVTVGVGDAAGESTANIWVEGVQLYNYVVIPGNNFSTRSISVTVSDGKLTIANGSAVSQLTRITHLDVARPATSPPTVPPPPPPPPPTGGTTRRIDFQPAAAPTVSGYVVDSGLTYGSRGNGLTYGWTVSHTDSVFDRNVNSDQRLDTVLAVKKGSKWNLAVANGKYSVTVLAGDPSAASTNNVWVEGNWTMQYVKAAANQFVSRTLTVTVTDGTLTLEFGGTVDKATRLSYIDITPVA</sequence>
<dbReference type="SMART" id="SM00710">
    <property type="entry name" value="PbH1"/>
    <property type="match status" value="7"/>
</dbReference>
<gene>
    <name evidence="3" type="ORF">IPV69_21230</name>
</gene>
<name>A0A7M2WT91_9BACT</name>
<dbReference type="KEGG" id="hbs:IPV69_21230"/>
<evidence type="ECO:0000256" key="1">
    <source>
        <dbReference type="SAM" id="MobiDB-lite"/>
    </source>
</evidence>
<dbReference type="InterPro" id="IPR011050">
    <property type="entry name" value="Pectin_lyase_fold/virulence"/>
</dbReference>
<keyword evidence="4" id="KW-1185">Reference proteome</keyword>
<dbReference type="InterPro" id="IPR013783">
    <property type="entry name" value="Ig-like_fold"/>
</dbReference>
<dbReference type="Gene3D" id="2.60.120.430">
    <property type="entry name" value="Galactose-binding lectin"/>
    <property type="match status" value="2"/>
</dbReference>
<proteinExistence type="predicted"/>
<reference evidence="3 4" key="1">
    <citation type="submission" date="2020-10" db="EMBL/GenBank/DDBJ databases">
        <title>Wide distribution of Phycisphaera-like planctomycetes from WD2101 soil group in peatlands and genome analysis of the first cultivated representative.</title>
        <authorList>
            <person name="Dedysh S.N."/>
            <person name="Beletsky A.V."/>
            <person name="Ivanova A."/>
            <person name="Kulichevskaya I.S."/>
            <person name="Suzina N.E."/>
            <person name="Philippov D.A."/>
            <person name="Rakitin A.L."/>
            <person name="Mardanov A.V."/>
            <person name="Ravin N.V."/>
        </authorList>
    </citation>
    <scope>NUCLEOTIDE SEQUENCE [LARGE SCALE GENOMIC DNA]</scope>
    <source>
        <strain evidence="3 4">M1803</strain>
    </source>
</reference>
<accession>A0A7M2WT91</accession>
<dbReference type="Gene3D" id="2.60.120.260">
    <property type="entry name" value="Galactose-binding domain-like"/>
    <property type="match status" value="2"/>
</dbReference>
<organism evidence="3 4">
    <name type="scientific">Humisphaera borealis</name>
    <dbReference type="NCBI Taxonomy" id="2807512"/>
    <lineage>
        <taxon>Bacteria</taxon>
        <taxon>Pseudomonadati</taxon>
        <taxon>Planctomycetota</taxon>
        <taxon>Phycisphaerae</taxon>
        <taxon>Tepidisphaerales</taxon>
        <taxon>Tepidisphaeraceae</taxon>
        <taxon>Humisphaera</taxon>
    </lineage>
</organism>
<dbReference type="Gene3D" id="2.60.40.10">
    <property type="entry name" value="Immunoglobulins"/>
    <property type="match status" value="1"/>
</dbReference>
<dbReference type="PROSITE" id="PS50093">
    <property type="entry name" value="PKD"/>
    <property type="match status" value="1"/>
</dbReference>
<evidence type="ECO:0000259" key="2">
    <source>
        <dbReference type="PROSITE" id="PS50093"/>
    </source>
</evidence>
<feature type="compositionally biased region" description="Pro residues" evidence="1">
    <location>
        <begin position="2331"/>
        <end position="2346"/>
    </location>
</feature>
<dbReference type="InterPro" id="IPR006626">
    <property type="entry name" value="PbH1"/>
</dbReference>
<dbReference type="RefSeq" id="WP_206291730.1">
    <property type="nucleotide sequence ID" value="NZ_CP063458.1"/>
</dbReference>
<evidence type="ECO:0000313" key="4">
    <source>
        <dbReference type="Proteomes" id="UP000593765"/>
    </source>
</evidence>
<dbReference type="EMBL" id="CP063458">
    <property type="protein sequence ID" value="QOV88728.1"/>
    <property type="molecule type" value="Genomic_DNA"/>
</dbReference>
<dbReference type="InterPro" id="IPR008979">
    <property type="entry name" value="Galactose-bd-like_sf"/>
</dbReference>
<dbReference type="Proteomes" id="UP000593765">
    <property type="component" value="Chromosome"/>
</dbReference>
<dbReference type="SUPFAM" id="SSF51126">
    <property type="entry name" value="Pectin lyase-like"/>
    <property type="match status" value="1"/>
</dbReference>
<dbReference type="InterPro" id="IPR000601">
    <property type="entry name" value="PKD_dom"/>
</dbReference>
<feature type="domain" description="PKD" evidence="2">
    <location>
        <begin position="2030"/>
        <end position="2089"/>
    </location>
</feature>